<dbReference type="EMBL" id="JAAIJQ010000208">
    <property type="protein sequence ID" value="NEV65300.1"/>
    <property type="molecule type" value="Genomic_DNA"/>
</dbReference>
<reference evidence="1 2" key="1">
    <citation type="submission" date="2020-02" db="EMBL/GenBank/DDBJ databases">
        <title>Genome sequences of Thiorhodococcus mannitoliphagus and Thiorhodococcus minor, purple sulfur photosynthetic bacteria in the gammaproteobacterial family, Chromatiaceae.</title>
        <authorList>
            <person name="Aviles F.A."/>
            <person name="Meyer T.E."/>
            <person name="Kyndt J.A."/>
        </authorList>
    </citation>
    <scope>NUCLEOTIDE SEQUENCE [LARGE SCALE GENOMIC DNA]</scope>
    <source>
        <strain evidence="1 2">DSM 11518</strain>
    </source>
</reference>
<dbReference type="RefSeq" id="WP_164456618.1">
    <property type="nucleotide sequence ID" value="NZ_JAAIJQ010000208.1"/>
</dbReference>
<dbReference type="Proteomes" id="UP000483379">
    <property type="component" value="Unassembled WGS sequence"/>
</dbReference>
<dbReference type="AlphaFoldDB" id="A0A6M0K6E8"/>
<organism evidence="1 2">
    <name type="scientific">Thiorhodococcus minor</name>
    <dbReference type="NCBI Taxonomy" id="57489"/>
    <lineage>
        <taxon>Bacteria</taxon>
        <taxon>Pseudomonadati</taxon>
        <taxon>Pseudomonadota</taxon>
        <taxon>Gammaproteobacteria</taxon>
        <taxon>Chromatiales</taxon>
        <taxon>Chromatiaceae</taxon>
        <taxon>Thiorhodococcus</taxon>
    </lineage>
</organism>
<gene>
    <name evidence="1" type="ORF">G3446_26310</name>
</gene>
<name>A0A6M0K6E8_9GAMM</name>
<accession>A0A6M0K6E8</accession>
<protein>
    <submittedName>
        <fullName evidence="1">Uncharacterized protein</fullName>
    </submittedName>
</protein>
<keyword evidence="2" id="KW-1185">Reference proteome</keyword>
<proteinExistence type="predicted"/>
<sequence>MLTITDLTADRTLDEATMRGMRGGLAVAGSDFSSFFGYFNSPTLDLGTHELIQSQAVAVDQSGATGGFNINSSSQTQNGISG</sequence>
<feature type="non-terminal residue" evidence="1">
    <location>
        <position position="82"/>
    </location>
</feature>
<evidence type="ECO:0000313" key="2">
    <source>
        <dbReference type="Proteomes" id="UP000483379"/>
    </source>
</evidence>
<comment type="caution">
    <text evidence="1">The sequence shown here is derived from an EMBL/GenBank/DDBJ whole genome shotgun (WGS) entry which is preliminary data.</text>
</comment>
<evidence type="ECO:0000313" key="1">
    <source>
        <dbReference type="EMBL" id="NEV65300.1"/>
    </source>
</evidence>